<evidence type="ECO:0000313" key="3">
    <source>
        <dbReference type="Proteomes" id="UP001202550"/>
    </source>
</evidence>
<feature type="signal peptide" evidence="1">
    <location>
        <begin position="1"/>
        <end position="26"/>
    </location>
</feature>
<proteinExistence type="predicted"/>
<dbReference type="EMBL" id="JALZWP010000018">
    <property type="protein sequence ID" value="MCL1629890.1"/>
    <property type="molecule type" value="Genomic_DNA"/>
</dbReference>
<dbReference type="PROSITE" id="PS51257">
    <property type="entry name" value="PROKAR_LIPOPROTEIN"/>
    <property type="match status" value="1"/>
</dbReference>
<evidence type="ECO:0000256" key="1">
    <source>
        <dbReference type="SAM" id="SignalP"/>
    </source>
</evidence>
<name>A0ABT0M683_9RHOB</name>
<comment type="caution">
    <text evidence="2">The sequence shown here is derived from an EMBL/GenBank/DDBJ whole genome shotgun (WGS) entry which is preliminary data.</text>
</comment>
<feature type="chain" id="PRO_5047332217" description="Lipoprotein" evidence="1">
    <location>
        <begin position="27"/>
        <end position="82"/>
    </location>
</feature>
<accession>A0ABT0M683</accession>
<dbReference type="Proteomes" id="UP001202550">
    <property type="component" value="Unassembled WGS sequence"/>
</dbReference>
<evidence type="ECO:0000313" key="2">
    <source>
        <dbReference type="EMBL" id="MCL1629890.1"/>
    </source>
</evidence>
<reference evidence="2 3" key="1">
    <citation type="submission" date="2022-05" db="EMBL/GenBank/DDBJ databases">
        <title>Seasonal and diel survey of microbial diversity of the Tyrrhenian coast.</title>
        <authorList>
            <person name="Gattoni G."/>
            <person name="Corral P."/>
        </authorList>
    </citation>
    <scope>NUCLEOTIDE SEQUENCE [LARGE SCALE GENOMIC DNA]</scope>
    <source>
        <strain evidence="2 3">V10</strain>
    </source>
</reference>
<keyword evidence="3" id="KW-1185">Reference proteome</keyword>
<sequence length="82" mass="8810">MPFNARCWMQPRAALAAGMIFLSACAGGSFDAAPCVCPPVVEYSRAEQTKVAAELGALPEGSMIANWLADYTVLRDQARDCR</sequence>
<evidence type="ECO:0008006" key="4">
    <source>
        <dbReference type="Google" id="ProtNLM"/>
    </source>
</evidence>
<gene>
    <name evidence="2" type="ORF">M3N55_14230</name>
</gene>
<organism evidence="2 3">
    <name type="scientific">Roseinatronobacter domitianus</name>
    <dbReference type="NCBI Taxonomy" id="2940293"/>
    <lineage>
        <taxon>Bacteria</taxon>
        <taxon>Pseudomonadati</taxon>
        <taxon>Pseudomonadota</taxon>
        <taxon>Alphaproteobacteria</taxon>
        <taxon>Rhodobacterales</taxon>
        <taxon>Paracoccaceae</taxon>
        <taxon>Roseinatronobacter</taxon>
    </lineage>
</organism>
<protein>
    <recommendedName>
        <fullName evidence="4">Lipoprotein</fullName>
    </recommendedName>
</protein>
<keyword evidence="1" id="KW-0732">Signal</keyword>